<dbReference type="InterPro" id="IPR006094">
    <property type="entry name" value="Oxid_FAD_bind_N"/>
</dbReference>
<name>A0ABC8SZ24_9AQUA</name>
<organism evidence="10 11">
    <name type="scientific">Ilex paraguariensis</name>
    <name type="common">yerba mate</name>
    <dbReference type="NCBI Taxonomy" id="185542"/>
    <lineage>
        <taxon>Eukaryota</taxon>
        <taxon>Viridiplantae</taxon>
        <taxon>Streptophyta</taxon>
        <taxon>Embryophyta</taxon>
        <taxon>Tracheophyta</taxon>
        <taxon>Spermatophyta</taxon>
        <taxon>Magnoliopsida</taxon>
        <taxon>eudicotyledons</taxon>
        <taxon>Gunneridae</taxon>
        <taxon>Pentapetalae</taxon>
        <taxon>asterids</taxon>
        <taxon>campanulids</taxon>
        <taxon>Aquifoliales</taxon>
        <taxon>Aquifoliaceae</taxon>
        <taxon>Ilex</taxon>
    </lineage>
</organism>
<evidence type="ECO:0000256" key="8">
    <source>
        <dbReference type="SAM" id="SignalP"/>
    </source>
</evidence>
<feature type="domain" description="FAD-binding PCMH-type" evidence="9">
    <location>
        <begin position="76"/>
        <end position="251"/>
    </location>
</feature>
<keyword evidence="3" id="KW-0285">Flavoprotein</keyword>
<dbReference type="PANTHER" id="PTHR32448">
    <property type="entry name" value="OS08G0158400 PROTEIN"/>
    <property type="match status" value="1"/>
</dbReference>
<keyword evidence="7" id="KW-0325">Glycoprotein</keyword>
<keyword evidence="4 8" id="KW-0732">Signal</keyword>
<comment type="cofactor">
    <cofactor evidence="1">
        <name>FAD</name>
        <dbReference type="ChEBI" id="CHEBI:57692"/>
    </cofactor>
</comment>
<dbReference type="InterPro" id="IPR016169">
    <property type="entry name" value="FAD-bd_PCMH_sub2"/>
</dbReference>
<evidence type="ECO:0000256" key="6">
    <source>
        <dbReference type="ARBA" id="ARBA00023157"/>
    </source>
</evidence>
<evidence type="ECO:0000256" key="7">
    <source>
        <dbReference type="ARBA" id="ARBA00023180"/>
    </source>
</evidence>
<dbReference type="InterPro" id="IPR016167">
    <property type="entry name" value="FAD-bd_PCMH_sub1"/>
</dbReference>
<dbReference type="FunFam" id="3.30.43.10:FF:000004">
    <property type="entry name" value="Berberine bridge enzyme-like 15"/>
    <property type="match status" value="1"/>
</dbReference>
<keyword evidence="11" id="KW-1185">Reference proteome</keyword>
<dbReference type="Gene3D" id="3.30.465.10">
    <property type="match status" value="1"/>
</dbReference>
<evidence type="ECO:0000256" key="1">
    <source>
        <dbReference type="ARBA" id="ARBA00001974"/>
    </source>
</evidence>
<keyword evidence="5" id="KW-0274">FAD</keyword>
<evidence type="ECO:0000256" key="5">
    <source>
        <dbReference type="ARBA" id="ARBA00022827"/>
    </source>
</evidence>
<dbReference type="InterPro" id="IPR016166">
    <property type="entry name" value="FAD-bd_PCMH"/>
</dbReference>
<comment type="similarity">
    <text evidence="2">Belongs to the oxygen-dependent FAD-linked oxidoreductase family.</text>
</comment>
<gene>
    <name evidence="10" type="ORF">ILEXP_LOCUS31302</name>
</gene>
<evidence type="ECO:0000313" key="11">
    <source>
        <dbReference type="Proteomes" id="UP001642360"/>
    </source>
</evidence>
<feature type="signal peptide" evidence="8">
    <location>
        <begin position="1"/>
        <end position="25"/>
    </location>
</feature>
<reference evidence="10 11" key="1">
    <citation type="submission" date="2024-02" db="EMBL/GenBank/DDBJ databases">
        <authorList>
            <person name="Vignale AGUSTIN F."/>
            <person name="Sosa J E."/>
            <person name="Modenutti C."/>
        </authorList>
    </citation>
    <scope>NUCLEOTIDE SEQUENCE [LARGE SCALE GENOMIC DNA]</scope>
</reference>
<dbReference type="InterPro" id="IPR012951">
    <property type="entry name" value="BBE"/>
</dbReference>
<protein>
    <recommendedName>
        <fullName evidence="9">FAD-binding PCMH-type domain-containing protein</fullName>
    </recommendedName>
</protein>
<dbReference type="Gene3D" id="3.40.462.20">
    <property type="match status" value="1"/>
</dbReference>
<evidence type="ECO:0000256" key="3">
    <source>
        <dbReference type="ARBA" id="ARBA00022630"/>
    </source>
</evidence>
<dbReference type="SUPFAM" id="SSF56176">
    <property type="entry name" value="FAD-binding/transporter-associated domain-like"/>
    <property type="match status" value="1"/>
</dbReference>
<dbReference type="Proteomes" id="UP001642360">
    <property type="component" value="Unassembled WGS sequence"/>
</dbReference>
<evidence type="ECO:0000256" key="2">
    <source>
        <dbReference type="ARBA" id="ARBA00005466"/>
    </source>
</evidence>
<dbReference type="Pfam" id="PF08031">
    <property type="entry name" value="BBE"/>
    <property type="match status" value="1"/>
</dbReference>
<evidence type="ECO:0000256" key="4">
    <source>
        <dbReference type="ARBA" id="ARBA00022729"/>
    </source>
</evidence>
<dbReference type="EMBL" id="CAUOFW020003854">
    <property type="protein sequence ID" value="CAK9162434.1"/>
    <property type="molecule type" value="Genomic_DNA"/>
</dbReference>
<dbReference type="Pfam" id="PF01565">
    <property type="entry name" value="FAD_binding_4"/>
    <property type="match status" value="1"/>
</dbReference>
<keyword evidence="6" id="KW-1015">Disulfide bond</keyword>
<dbReference type="AlphaFoldDB" id="A0ABC8SZ24"/>
<feature type="chain" id="PRO_5044881253" description="FAD-binding PCMH-type domain-containing protein" evidence="8">
    <location>
        <begin position="26"/>
        <end position="549"/>
    </location>
</feature>
<dbReference type="PROSITE" id="PS51387">
    <property type="entry name" value="FAD_PCMH"/>
    <property type="match status" value="1"/>
</dbReference>
<evidence type="ECO:0000313" key="10">
    <source>
        <dbReference type="EMBL" id="CAK9162434.1"/>
    </source>
</evidence>
<accession>A0ABC8SZ24</accession>
<comment type="caution">
    <text evidence="10">The sequence shown here is derived from an EMBL/GenBank/DDBJ whole genome shotgun (WGS) entry which is preliminary data.</text>
</comment>
<proteinExistence type="inferred from homology"/>
<dbReference type="InterPro" id="IPR036318">
    <property type="entry name" value="FAD-bd_PCMH-like_sf"/>
</dbReference>
<dbReference type="Gene3D" id="3.30.43.10">
    <property type="entry name" value="Uridine Diphospho-n-acetylenolpyruvylglucosamine Reductase, domain 2"/>
    <property type="match status" value="1"/>
</dbReference>
<sequence>MLKMITSRASLLLLCFLFLSSLSWAASAHANEAFLSCLSSQLQNSTNISQVIYTPSNPSYLSVLNFSAQNFRFTTLDTPRPLVIITPLQESHIQITVNCCRKYDIEIRIRSGGHDYEGLSYVAQVPFAIIDLRNMSSVSVDVEEKTAWIQAGATLGQVYYYIANKSSTLAFPAGICPSVGVGGHFSGGGYGMLMRKFGLAADHIIDARLIDVNGRILNRKSMGKDLFWAIRGGGSASFGVISAWKVNLITVPETVTVFRINKTLEQNATTLVHQWQYIAPKIDENLFIRVFLSNVNSSIDGNKTIQASFTALFVGGVDDLLSLMQDNFSELGLVQENCIELTWIESVLNLFGGESVNNLLNREFPFKSNYKLKSDYVKVPISESVFEGIWEILYEEEINVVLMVLNPYGGVMSKISESKIPFPHRAGNLYHIEYQIVWAEEGTTASERHINWIRRLYKYMTPYVSMNPREAYINYRDLDIGVNNEGNTSYAQAGVWGTKYYKKNFNRLVKVKTLVDPSNFFRNEQSIPPKFLPWIQRIGDHSPMGKDIM</sequence>
<evidence type="ECO:0000259" key="9">
    <source>
        <dbReference type="PROSITE" id="PS51387"/>
    </source>
</evidence>